<organism evidence="1 2">
    <name type="scientific">Pandoraea apista</name>
    <dbReference type="NCBI Taxonomy" id="93218"/>
    <lineage>
        <taxon>Bacteria</taxon>
        <taxon>Pseudomonadati</taxon>
        <taxon>Pseudomonadota</taxon>
        <taxon>Betaproteobacteria</taxon>
        <taxon>Burkholderiales</taxon>
        <taxon>Burkholderiaceae</taxon>
        <taxon>Pandoraea</taxon>
    </lineage>
</organism>
<evidence type="ECO:0000313" key="1">
    <source>
        <dbReference type="EMBL" id="VVG71883.1"/>
    </source>
</evidence>
<accession>A0A5E5P6P8</accession>
<dbReference type="Proteomes" id="UP000364291">
    <property type="component" value="Unassembled WGS sequence"/>
</dbReference>
<reference evidence="1 2" key="1">
    <citation type="submission" date="2019-08" db="EMBL/GenBank/DDBJ databases">
        <authorList>
            <person name="Peeters C."/>
        </authorList>
    </citation>
    <scope>NUCLEOTIDE SEQUENCE [LARGE SCALE GENOMIC DNA]</scope>
    <source>
        <strain evidence="1 2">LMG 18089</strain>
    </source>
</reference>
<gene>
    <name evidence="1" type="ORF">PAP18089_02873</name>
</gene>
<dbReference type="AlphaFoldDB" id="A0A5E5P6P8"/>
<sequence>MTGLWSGAGQIDNKKRTLEVILPLVDPFIQPYEAWTTRTPSIEEMMEAQKRTGKVSLHVNDQLIARVTTGLEAANYIGSVGADNGLGNHINDALDNDSSYAVWRREMPSATPPGLKNYKSRYPAYDALQVNSEINVHGACLSPGQVLFHAGVWPGGLSLVTDRPLSSSFCPQVALRNAEHRGKAYDANRIDLFVLRVAASATKAFAYKRKGLALGHENEVLFSAGASLSLISQTLIRHDHPVGKAHCSEKRVPLYVLEIELS</sequence>
<evidence type="ECO:0000313" key="2">
    <source>
        <dbReference type="Proteomes" id="UP000364291"/>
    </source>
</evidence>
<proteinExistence type="predicted"/>
<dbReference type="EMBL" id="CABPSX010000005">
    <property type="protein sequence ID" value="VVG71883.1"/>
    <property type="molecule type" value="Genomic_DNA"/>
</dbReference>
<dbReference type="RefSeq" id="WP_150728699.1">
    <property type="nucleotide sequence ID" value="NZ_CABPSX010000005.1"/>
</dbReference>
<name>A0A5E5P6P8_9BURK</name>
<protein>
    <submittedName>
        <fullName evidence="1">Uncharacterized protein</fullName>
    </submittedName>
</protein>
<dbReference type="OrthoDB" id="9181457at2"/>